<dbReference type="GO" id="GO:0000139">
    <property type="term" value="C:Golgi membrane"/>
    <property type="evidence" value="ECO:0007669"/>
    <property type="project" value="UniProtKB-SubCell"/>
</dbReference>
<comment type="caution">
    <text evidence="5">The sequence shown here is derived from an EMBL/GenBank/DDBJ whole genome shotgun (WGS) entry which is preliminary data.</text>
</comment>
<evidence type="ECO:0000256" key="2">
    <source>
        <dbReference type="ARBA" id="ARBA00022692"/>
    </source>
</evidence>
<keyword evidence="2" id="KW-0812">Transmembrane</keyword>
<dbReference type="Proteomes" id="UP001151287">
    <property type="component" value="Unassembled WGS sequence"/>
</dbReference>
<gene>
    <name evidence="5" type="ORF">LUZ63_016919</name>
</gene>
<dbReference type="EMBL" id="JAMQYH010000005">
    <property type="protein sequence ID" value="KAJ1685529.1"/>
    <property type="molecule type" value="Genomic_DNA"/>
</dbReference>
<evidence type="ECO:0000256" key="3">
    <source>
        <dbReference type="ARBA" id="ARBA00022989"/>
    </source>
</evidence>
<evidence type="ECO:0008006" key="7">
    <source>
        <dbReference type="Google" id="ProtNLM"/>
    </source>
</evidence>
<dbReference type="InterPro" id="IPR006514">
    <property type="entry name" value="IRX15/GXM/AGM"/>
</dbReference>
<keyword evidence="3" id="KW-1133">Transmembrane helix</keyword>
<dbReference type="NCBIfam" id="TIGR01627">
    <property type="entry name" value="A_thal_3515"/>
    <property type="match status" value="1"/>
</dbReference>
<evidence type="ECO:0000256" key="4">
    <source>
        <dbReference type="ARBA" id="ARBA00023136"/>
    </source>
</evidence>
<accession>A0A9Q0HF59</accession>
<evidence type="ECO:0000313" key="6">
    <source>
        <dbReference type="Proteomes" id="UP001151287"/>
    </source>
</evidence>
<organism evidence="5 6">
    <name type="scientific">Rhynchospora breviuscula</name>
    <dbReference type="NCBI Taxonomy" id="2022672"/>
    <lineage>
        <taxon>Eukaryota</taxon>
        <taxon>Viridiplantae</taxon>
        <taxon>Streptophyta</taxon>
        <taxon>Embryophyta</taxon>
        <taxon>Tracheophyta</taxon>
        <taxon>Spermatophyta</taxon>
        <taxon>Magnoliopsida</taxon>
        <taxon>Liliopsida</taxon>
        <taxon>Poales</taxon>
        <taxon>Cyperaceae</taxon>
        <taxon>Cyperoideae</taxon>
        <taxon>Rhynchosporeae</taxon>
        <taxon>Rhynchospora</taxon>
    </lineage>
</organism>
<dbReference type="PANTHER" id="PTHR31444">
    <property type="entry name" value="OS11G0490100 PROTEIN"/>
    <property type="match status" value="1"/>
</dbReference>
<evidence type="ECO:0000313" key="5">
    <source>
        <dbReference type="EMBL" id="KAJ1685529.1"/>
    </source>
</evidence>
<evidence type="ECO:0000256" key="1">
    <source>
        <dbReference type="ARBA" id="ARBA00004194"/>
    </source>
</evidence>
<dbReference type="Pfam" id="PF21729">
    <property type="entry name" value="IRX15_IRX15L_GXM"/>
    <property type="match status" value="1"/>
</dbReference>
<name>A0A9Q0HF59_9POAL</name>
<comment type="subcellular location">
    <subcellularLocation>
        <location evidence="1">Golgi apparatus membrane</location>
        <topology evidence="1">Single-pass membrane protein</topology>
    </subcellularLocation>
</comment>
<reference evidence="5" key="1">
    <citation type="journal article" date="2022" name="Cell">
        <title>Repeat-based holocentromeres influence genome architecture and karyotype evolution.</title>
        <authorList>
            <person name="Hofstatter P.G."/>
            <person name="Thangavel G."/>
            <person name="Lux T."/>
            <person name="Neumann P."/>
            <person name="Vondrak T."/>
            <person name="Novak P."/>
            <person name="Zhang M."/>
            <person name="Costa L."/>
            <person name="Castellani M."/>
            <person name="Scott A."/>
            <person name="Toegelov H."/>
            <person name="Fuchs J."/>
            <person name="Mata-Sucre Y."/>
            <person name="Dias Y."/>
            <person name="Vanzela A.L.L."/>
            <person name="Huettel B."/>
            <person name="Almeida C.C.S."/>
            <person name="Simkova H."/>
            <person name="Souza G."/>
            <person name="Pedrosa-Harand A."/>
            <person name="Macas J."/>
            <person name="Mayer K.F.X."/>
            <person name="Houben A."/>
            <person name="Marques A."/>
        </authorList>
    </citation>
    <scope>NUCLEOTIDE SEQUENCE</scope>
    <source>
        <strain evidence="5">RhyBre1mFocal</strain>
    </source>
</reference>
<protein>
    <recommendedName>
        <fullName evidence="7">Polysaccharide biosynthesis domain-containing protein</fullName>
    </recommendedName>
</protein>
<dbReference type="OrthoDB" id="1896682at2759"/>
<keyword evidence="4" id="KW-0472">Membrane</keyword>
<sequence>MRISRKRIFFLLLLSLSTISFIRLLIITTTFSSHLHHHSLPTTFSQDPLTTKEFNLIRSLISNRAPCNILFFGLSTRQLLELARLNRGGSSVFLEDDFGRIREHRSERIDGVEMHLVEHNFKASEAYDLLHYARNVDDCRRVPDELLRSRCKLALTGLPRTVYNKRWDIIVVDGPTGNGPDELGRMSAIYTAGVMGRLKKDLHLNPTDVIVHNVDRTVEKWFAWEFLCDENLVASKGRLWHFRIKRKYQSNKLFCSQNAVQIL</sequence>
<proteinExistence type="predicted"/>
<dbReference type="AlphaFoldDB" id="A0A9Q0HF59"/>
<dbReference type="GO" id="GO:0045492">
    <property type="term" value="P:xylan biosynthetic process"/>
    <property type="evidence" value="ECO:0007669"/>
    <property type="project" value="InterPro"/>
</dbReference>
<keyword evidence="6" id="KW-1185">Reference proteome</keyword>